<keyword evidence="8 10" id="KW-0675">Receptor</keyword>
<dbReference type="GO" id="GO:0008270">
    <property type="term" value="F:zinc ion binding"/>
    <property type="evidence" value="ECO:0007669"/>
    <property type="project" value="UniProtKB-KW"/>
</dbReference>
<dbReference type="InterPro" id="IPR013088">
    <property type="entry name" value="Znf_NHR/GATA"/>
</dbReference>
<reference evidence="14" key="2">
    <citation type="submission" date="2020-11" db="EMBL/GenBank/DDBJ databases">
        <authorList>
            <person name="McCartney M.A."/>
            <person name="Auch B."/>
            <person name="Kono T."/>
            <person name="Mallez S."/>
            <person name="Becker A."/>
            <person name="Gohl D.M."/>
            <person name="Silverstein K.A.T."/>
            <person name="Koren S."/>
            <person name="Bechman K.B."/>
            <person name="Herman A."/>
            <person name="Abrahante J.E."/>
            <person name="Garbe J."/>
        </authorList>
    </citation>
    <scope>NUCLEOTIDE SEQUENCE</scope>
    <source>
        <strain evidence="14">Duluth1</strain>
        <tissue evidence="14">Whole animal</tissue>
    </source>
</reference>
<name>A0A9D4RJ73_DREPO</name>
<dbReference type="SUPFAM" id="SSF57716">
    <property type="entry name" value="Glucocorticoid receptor-like (DNA-binding domain)"/>
    <property type="match status" value="1"/>
</dbReference>
<dbReference type="Pfam" id="PF00104">
    <property type="entry name" value="Hormone_recep"/>
    <property type="match status" value="1"/>
</dbReference>
<evidence type="ECO:0000256" key="5">
    <source>
        <dbReference type="ARBA" id="ARBA00023015"/>
    </source>
</evidence>
<dbReference type="PRINTS" id="PR01292">
    <property type="entry name" value="RETNOICACIDR"/>
</dbReference>
<evidence type="ECO:0000256" key="10">
    <source>
        <dbReference type="RuleBase" id="RU004334"/>
    </source>
</evidence>
<dbReference type="GO" id="GO:0048384">
    <property type="term" value="P:retinoic acid receptor signaling pathway"/>
    <property type="evidence" value="ECO:0007669"/>
    <property type="project" value="InterPro"/>
</dbReference>
<dbReference type="PROSITE" id="PS51030">
    <property type="entry name" value="NUCLEAR_REC_DBD_2"/>
    <property type="match status" value="1"/>
</dbReference>
<evidence type="ECO:0000256" key="3">
    <source>
        <dbReference type="ARBA" id="ARBA00022771"/>
    </source>
</evidence>
<feature type="domain" description="NR LBD" evidence="13">
    <location>
        <begin position="272"/>
        <end position="493"/>
    </location>
</feature>
<evidence type="ECO:0000256" key="4">
    <source>
        <dbReference type="ARBA" id="ARBA00022833"/>
    </source>
</evidence>
<feature type="domain" description="Nuclear receptor" evidence="12">
    <location>
        <begin position="162"/>
        <end position="237"/>
    </location>
</feature>
<dbReference type="FunFam" id="3.30.50.10:FF:000006">
    <property type="entry name" value="Nuclear receptor subfamily 5 group A member"/>
    <property type="match status" value="1"/>
</dbReference>
<evidence type="ECO:0000313" key="14">
    <source>
        <dbReference type="EMBL" id="KAH3868397.1"/>
    </source>
</evidence>
<dbReference type="GO" id="GO:0004879">
    <property type="term" value="F:nuclear receptor activity"/>
    <property type="evidence" value="ECO:0007669"/>
    <property type="project" value="InterPro"/>
</dbReference>
<evidence type="ECO:0000256" key="6">
    <source>
        <dbReference type="ARBA" id="ARBA00023125"/>
    </source>
</evidence>
<evidence type="ECO:0000256" key="1">
    <source>
        <dbReference type="ARBA" id="ARBA00004123"/>
    </source>
</evidence>
<dbReference type="PRINTS" id="PR00398">
    <property type="entry name" value="STRDHORMONER"/>
</dbReference>
<keyword evidence="4 10" id="KW-0862">Zinc</keyword>
<keyword evidence="15" id="KW-1185">Reference proteome</keyword>
<dbReference type="EMBL" id="JAIWYP010000002">
    <property type="protein sequence ID" value="KAH3868397.1"/>
    <property type="molecule type" value="Genomic_DNA"/>
</dbReference>
<comment type="similarity">
    <text evidence="10">Belongs to the nuclear hormone receptor family.</text>
</comment>
<dbReference type="InterPro" id="IPR035500">
    <property type="entry name" value="NHR-like_dom_sf"/>
</dbReference>
<dbReference type="CDD" id="cd06961">
    <property type="entry name" value="NR_DBD_TR"/>
    <property type="match status" value="1"/>
</dbReference>
<comment type="caution">
    <text evidence="14">The sequence shown here is derived from an EMBL/GenBank/DDBJ whole genome shotgun (WGS) entry which is preliminary data.</text>
</comment>
<evidence type="ECO:0000259" key="13">
    <source>
        <dbReference type="PROSITE" id="PS51843"/>
    </source>
</evidence>
<dbReference type="PROSITE" id="PS51843">
    <property type="entry name" value="NR_LBD"/>
    <property type="match status" value="1"/>
</dbReference>
<keyword evidence="9 10" id="KW-0539">Nucleus</keyword>
<dbReference type="InterPro" id="IPR003078">
    <property type="entry name" value="Retinoic_acid_rcpt"/>
</dbReference>
<keyword evidence="7 10" id="KW-0804">Transcription</keyword>
<dbReference type="Gene3D" id="1.10.565.10">
    <property type="entry name" value="Retinoid X Receptor"/>
    <property type="match status" value="1"/>
</dbReference>
<accession>A0A9D4RJ73</accession>
<evidence type="ECO:0000259" key="12">
    <source>
        <dbReference type="PROSITE" id="PS51030"/>
    </source>
</evidence>
<dbReference type="PRINTS" id="PR00047">
    <property type="entry name" value="STROIDFINGER"/>
</dbReference>
<evidence type="ECO:0000313" key="15">
    <source>
        <dbReference type="Proteomes" id="UP000828390"/>
    </source>
</evidence>
<dbReference type="Proteomes" id="UP000828390">
    <property type="component" value="Unassembled WGS sequence"/>
</dbReference>
<dbReference type="PANTHER" id="PTHR48092">
    <property type="entry name" value="KNIRPS-RELATED PROTEIN-RELATED"/>
    <property type="match status" value="1"/>
</dbReference>
<evidence type="ECO:0000256" key="9">
    <source>
        <dbReference type="ARBA" id="ARBA00023242"/>
    </source>
</evidence>
<dbReference type="SMART" id="SM00430">
    <property type="entry name" value="HOLI"/>
    <property type="match status" value="1"/>
</dbReference>
<dbReference type="PROSITE" id="PS00031">
    <property type="entry name" value="NUCLEAR_REC_DBD_1"/>
    <property type="match status" value="1"/>
</dbReference>
<feature type="region of interest" description="Disordered" evidence="11">
    <location>
        <begin position="72"/>
        <end position="97"/>
    </location>
</feature>
<evidence type="ECO:0000256" key="8">
    <source>
        <dbReference type="ARBA" id="ARBA00023170"/>
    </source>
</evidence>
<organism evidence="14 15">
    <name type="scientific">Dreissena polymorpha</name>
    <name type="common">Zebra mussel</name>
    <name type="synonym">Mytilus polymorpha</name>
    <dbReference type="NCBI Taxonomy" id="45954"/>
    <lineage>
        <taxon>Eukaryota</taxon>
        <taxon>Metazoa</taxon>
        <taxon>Spiralia</taxon>
        <taxon>Lophotrochozoa</taxon>
        <taxon>Mollusca</taxon>
        <taxon>Bivalvia</taxon>
        <taxon>Autobranchia</taxon>
        <taxon>Heteroconchia</taxon>
        <taxon>Euheterodonta</taxon>
        <taxon>Imparidentia</taxon>
        <taxon>Neoheterodontei</taxon>
        <taxon>Myida</taxon>
        <taxon>Dreissenoidea</taxon>
        <taxon>Dreissenidae</taxon>
        <taxon>Dreissena</taxon>
    </lineage>
</organism>
<dbReference type="SMART" id="SM00399">
    <property type="entry name" value="ZnF_C4"/>
    <property type="match status" value="1"/>
</dbReference>
<dbReference type="InterPro" id="IPR001723">
    <property type="entry name" value="Nuclear_hrmn_rcpt"/>
</dbReference>
<keyword evidence="5 10" id="KW-0805">Transcription regulation</keyword>
<keyword evidence="2 10" id="KW-0479">Metal-binding</keyword>
<keyword evidence="6 10" id="KW-0238">DNA-binding</keyword>
<dbReference type="SUPFAM" id="SSF48508">
    <property type="entry name" value="Nuclear receptor ligand-binding domain"/>
    <property type="match status" value="1"/>
</dbReference>
<evidence type="ECO:0000256" key="7">
    <source>
        <dbReference type="ARBA" id="ARBA00023163"/>
    </source>
</evidence>
<evidence type="ECO:0000256" key="2">
    <source>
        <dbReference type="ARBA" id="ARBA00022723"/>
    </source>
</evidence>
<comment type="subcellular location">
    <subcellularLocation>
        <location evidence="1 10">Nucleus</location>
    </subcellularLocation>
</comment>
<dbReference type="Pfam" id="PF00105">
    <property type="entry name" value="zf-C4"/>
    <property type="match status" value="1"/>
</dbReference>
<dbReference type="GO" id="GO:0043565">
    <property type="term" value="F:sequence-specific DNA binding"/>
    <property type="evidence" value="ECO:0007669"/>
    <property type="project" value="InterPro"/>
</dbReference>
<dbReference type="InterPro" id="IPR000536">
    <property type="entry name" value="Nucl_hrmn_rcpt_lig-bd"/>
</dbReference>
<keyword evidence="3 10" id="KW-0863">Zinc-finger</keyword>
<dbReference type="GO" id="GO:0005634">
    <property type="term" value="C:nucleus"/>
    <property type="evidence" value="ECO:0007669"/>
    <property type="project" value="UniProtKB-SubCell"/>
</dbReference>
<dbReference type="InterPro" id="IPR050200">
    <property type="entry name" value="Nuclear_hormone_rcpt_NR3"/>
</dbReference>
<evidence type="ECO:0000256" key="11">
    <source>
        <dbReference type="SAM" id="MobiDB-lite"/>
    </source>
</evidence>
<protein>
    <submittedName>
        <fullName evidence="14">Uncharacterized protein</fullName>
    </submittedName>
</protein>
<sequence>MLGVLVTSRLLRGNDIRFATATSSKPYSRKTMEHIDHSHVIKHIEHHGNSLTVSMASEKDVPAKDFQKVTRLQMSSYPNMDDDESLSPTDRGSDHNPVSHYQGISMSPDDTSMIQSMKPKLIQVQTENGIQVIYETSNEEIVSSEPCSVTSEDSLHDGGSYHQMCVICGDRGTGFHYSVLSCEGCKGFFKRTVQKNLVYTCKGNGICVVNKSTRNNCQYCRYQKCLQYGMKREAVREDRSPGGKHRTKKPRIEETVSPLSVTGQSGRGLEPEHEEIIEIIVSSDPERVPKRDEANMGKEVSIQELMEYGYLELRYIIEWAKKVPDFRMLAMDDQMSLLKSSFMELSVFRMSFRSLPYHDSLYFAEGVILHKSVSENMGWGHELVQATLEFSSRLKDLNVDKVEFAMMGAIVLTYPDAIGLSDKQKVIKIQTKFLDVLRRYVQSRYLLDKGRFGKLLLRLPTLRTLSAKAAERFLSLTIEGLLPLNELVQEMMC</sequence>
<dbReference type="AlphaFoldDB" id="A0A9D4RJ73"/>
<dbReference type="Gene3D" id="3.30.50.10">
    <property type="entry name" value="Erythroid Transcription Factor GATA-1, subunit A"/>
    <property type="match status" value="1"/>
</dbReference>
<proteinExistence type="inferred from homology"/>
<reference evidence="14" key="1">
    <citation type="journal article" date="2019" name="bioRxiv">
        <title>The Genome of the Zebra Mussel, Dreissena polymorpha: A Resource for Invasive Species Research.</title>
        <authorList>
            <person name="McCartney M.A."/>
            <person name="Auch B."/>
            <person name="Kono T."/>
            <person name="Mallez S."/>
            <person name="Zhang Y."/>
            <person name="Obille A."/>
            <person name="Becker A."/>
            <person name="Abrahante J.E."/>
            <person name="Garbe J."/>
            <person name="Badalamenti J.P."/>
            <person name="Herman A."/>
            <person name="Mangelson H."/>
            <person name="Liachko I."/>
            <person name="Sullivan S."/>
            <person name="Sone E.D."/>
            <person name="Koren S."/>
            <person name="Silverstein K.A.T."/>
            <person name="Beckman K.B."/>
            <person name="Gohl D.M."/>
        </authorList>
    </citation>
    <scope>NUCLEOTIDE SEQUENCE</scope>
    <source>
        <strain evidence="14">Duluth1</strain>
        <tissue evidence="14">Whole animal</tissue>
    </source>
</reference>
<dbReference type="InterPro" id="IPR001628">
    <property type="entry name" value="Znf_hrmn_rcpt"/>
</dbReference>
<gene>
    <name evidence="14" type="ORF">DPMN_031543</name>
</gene>